<dbReference type="PANTHER" id="PTHR43547:SF3">
    <property type="entry name" value="SENSOR PROTEIN CITS"/>
    <property type="match status" value="1"/>
</dbReference>
<accession>A0A1H8ASF1</accession>
<dbReference type="PANTHER" id="PTHR43547">
    <property type="entry name" value="TWO-COMPONENT HISTIDINE KINASE"/>
    <property type="match status" value="1"/>
</dbReference>
<dbReference type="Gene3D" id="3.30.565.10">
    <property type="entry name" value="Histidine kinase-like ATPase, C-terminal domain"/>
    <property type="match status" value="1"/>
</dbReference>
<dbReference type="SMART" id="SM00091">
    <property type="entry name" value="PAS"/>
    <property type="match status" value="1"/>
</dbReference>
<dbReference type="GO" id="GO:0005524">
    <property type="term" value="F:ATP binding"/>
    <property type="evidence" value="ECO:0007669"/>
    <property type="project" value="UniProtKB-KW"/>
</dbReference>
<evidence type="ECO:0000256" key="10">
    <source>
        <dbReference type="ARBA" id="ARBA00022840"/>
    </source>
</evidence>
<evidence type="ECO:0000259" key="15">
    <source>
        <dbReference type="PROSITE" id="PS50109"/>
    </source>
</evidence>
<keyword evidence="4" id="KW-1003">Cell membrane</keyword>
<dbReference type="AlphaFoldDB" id="A0A1H8ASF1"/>
<sequence length="525" mass="58673">MRFTLRLKMIALMTLLIFGVFSIFVVFLNQFISNIIEDQVGKRALNLAHSISYMPEIKEAFHLEDPSSVIQAIVNPIKETTGAEFIVVGDSQGIRYSHPNPSRIGEKMVGGDNDRALLFGQSYVSKKSGTLGLSIRGKAPIYSDGEIVGVVSVGYLNENVQNIITNQSKSIWYTLGIVLLIGIIGAIVISSYIKRVLFHLEPEEISYLYLQNEAILQSTHEGIIAIDNRGIIQATNSAAKQIISRDKGQEDYFGASIQEVIPGFHSFGEKFNDREMVLGENIVLVNQTPLYSDNSITGAVFTFRKKSELQMMTEELSRIKQYANAQRALTHEHSNKLHIILGLLIHNKLPEAIEFIKKENNLQSKRVKFLTEKVSDPLIHALLQGKFNQAQELGITLSIQPDSHLDFHFNENQKDAILTALGNVIENAFDEVRESKDRKKEVSIFFSDLGDDVIFEIEDSGNGIRDQDYPHLFEQGFSTKKGQHRGTGLALSRQVLQEIGGEIYLEEGDLGGACFIISIPKDMRG</sequence>
<keyword evidence="11 14" id="KW-1133">Transmembrane helix</keyword>
<dbReference type="InterPro" id="IPR035965">
    <property type="entry name" value="PAS-like_dom_sf"/>
</dbReference>
<dbReference type="Pfam" id="PF17203">
    <property type="entry name" value="sCache_3_2"/>
    <property type="match status" value="1"/>
</dbReference>
<protein>
    <recommendedName>
        <fullName evidence="3">histidine kinase</fullName>
        <ecNumber evidence="3">2.7.13.3</ecNumber>
    </recommendedName>
</protein>
<reference evidence="17" key="1">
    <citation type="submission" date="2016-10" db="EMBL/GenBank/DDBJ databases">
        <authorList>
            <person name="Varghese N."/>
            <person name="Submissions S."/>
        </authorList>
    </citation>
    <scope>NUCLEOTIDE SEQUENCE [LARGE SCALE GENOMIC DNA]</scope>
    <source>
        <strain evidence="17">B48,IBRC-M 10115,DSM 25386,CECT 8001</strain>
    </source>
</reference>
<evidence type="ECO:0000256" key="2">
    <source>
        <dbReference type="ARBA" id="ARBA00004651"/>
    </source>
</evidence>
<keyword evidence="7 14" id="KW-0812">Transmembrane</keyword>
<dbReference type="InterPro" id="IPR005467">
    <property type="entry name" value="His_kinase_dom"/>
</dbReference>
<dbReference type="SUPFAM" id="SSF55874">
    <property type="entry name" value="ATPase domain of HSP90 chaperone/DNA topoisomerase II/histidine kinase"/>
    <property type="match status" value="1"/>
</dbReference>
<dbReference type="SUPFAM" id="SSF55890">
    <property type="entry name" value="Sporulation response regulatory protein Spo0B"/>
    <property type="match status" value="1"/>
</dbReference>
<evidence type="ECO:0000256" key="1">
    <source>
        <dbReference type="ARBA" id="ARBA00000085"/>
    </source>
</evidence>
<feature type="domain" description="Histidine kinase" evidence="15">
    <location>
        <begin position="328"/>
        <end position="523"/>
    </location>
</feature>
<dbReference type="STRING" id="930146.SAMN05192533_105114"/>
<evidence type="ECO:0000313" key="17">
    <source>
        <dbReference type="Proteomes" id="UP000198553"/>
    </source>
</evidence>
<keyword evidence="6" id="KW-0808">Transferase</keyword>
<evidence type="ECO:0000256" key="6">
    <source>
        <dbReference type="ARBA" id="ARBA00022679"/>
    </source>
</evidence>
<dbReference type="Proteomes" id="UP000198553">
    <property type="component" value="Unassembled WGS sequence"/>
</dbReference>
<dbReference type="InterPro" id="IPR033463">
    <property type="entry name" value="sCache_3"/>
</dbReference>
<dbReference type="Pfam" id="PF02518">
    <property type="entry name" value="HATPase_c"/>
    <property type="match status" value="1"/>
</dbReference>
<comment type="catalytic activity">
    <reaction evidence="1">
        <text>ATP + protein L-histidine = ADP + protein N-phospho-L-histidine.</text>
        <dbReference type="EC" id="2.7.13.3"/>
    </reaction>
</comment>
<dbReference type="InterPro" id="IPR036890">
    <property type="entry name" value="HATPase_C_sf"/>
</dbReference>
<gene>
    <name evidence="16" type="ORF">SAMN05192533_105114</name>
</gene>
<feature type="transmembrane region" description="Helical" evidence="14">
    <location>
        <begin position="12"/>
        <end position="32"/>
    </location>
</feature>
<proteinExistence type="predicted"/>
<dbReference type="InterPro" id="IPR016120">
    <property type="entry name" value="Sig_transdc_His_kin_SpoOB"/>
</dbReference>
<dbReference type="InterPro" id="IPR000014">
    <property type="entry name" value="PAS"/>
</dbReference>
<keyword evidence="13 14" id="KW-0472">Membrane</keyword>
<keyword evidence="5" id="KW-0597">Phosphoprotein</keyword>
<evidence type="ECO:0000256" key="9">
    <source>
        <dbReference type="ARBA" id="ARBA00022777"/>
    </source>
</evidence>
<evidence type="ECO:0000256" key="7">
    <source>
        <dbReference type="ARBA" id="ARBA00022692"/>
    </source>
</evidence>
<dbReference type="SUPFAM" id="SSF55785">
    <property type="entry name" value="PYP-like sensor domain (PAS domain)"/>
    <property type="match status" value="1"/>
</dbReference>
<feature type="transmembrane region" description="Helical" evidence="14">
    <location>
        <begin position="171"/>
        <end position="193"/>
    </location>
</feature>
<keyword evidence="8" id="KW-0547">Nucleotide-binding</keyword>
<dbReference type="GO" id="GO:0005886">
    <property type="term" value="C:plasma membrane"/>
    <property type="evidence" value="ECO:0007669"/>
    <property type="project" value="UniProtKB-SubCell"/>
</dbReference>
<dbReference type="PROSITE" id="PS50109">
    <property type="entry name" value="HIS_KIN"/>
    <property type="match status" value="1"/>
</dbReference>
<evidence type="ECO:0000256" key="5">
    <source>
        <dbReference type="ARBA" id="ARBA00022553"/>
    </source>
</evidence>
<dbReference type="SUPFAM" id="SSF103190">
    <property type="entry name" value="Sensory domain-like"/>
    <property type="match status" value="1"/>
</dbReference>
<evidence type="ECO:0000256" key="4">
    <source>
        <dbReference type="ARBA" id="ARBA00022475"/>
    </source>
</evidence>
<keyword evidence="17" id="KW-1185">Reference proteome</keyword>
<dbReference type="InterPro" id="IPR004358">
    <property type="entry name" value="Sig_transdc_His_kin-like_C"/>
</dbReference>
<name>A0A1H8ASF1_9BACI</name>
<organism evidence="16 17">
    <name type="scientific">Mesobacillus persicus</name>
    <dbReference type="NCBI Taxonomy" id="930146"/>
    <lineage>
        <taxon>Bacteria</taxon>
        <taxon>Bacillati</taxon>
        <taxon>Bacillota</taxon>
        <taxon>Bacilli</taxon>
        <taxon>Bacillales</taxon>
        <taxon>Bacillaceae</taxon>
        <taxon>Mesobacillus</taxon>
    </lineage>
</organism>
<keyword evidence="9 16" id="KW-0418">Kinase</keyword>
<evidence type="ECO:0000313" key="16">
    <source>
        <dbReference type="EMBL" id="SEM72884.1"/>
    </source>
</evidence>
<dbReference type="SMART" id="SM00387">
    <property type="entry name" value="HATPase_c"/>
    <property type="match status" value="1"/>
</dbReference>
<keyword evidence="10" id="KW-0067">ATP-binding</keyword>
<evidence type="ECO:0000256" key="3">
    <source>
        <dbReference type="ARBA" id="ARBA00012438"/>
    </source>
</evidence>
<comment type="subcellular location">
    <subcellularLocation>
        <location evidence="2">Cell membrane</location>
        <topology evidence="2">Multi-pass membrane protein</topology>
    </subcellularLocation>
</comment>
<evidence type="ECO:0000256" key="12">
    <source>
        <dbReference type="ARBA" id="ARBA00023012"/>
    </source>
</evidence>
<evidence type="ECO:0000256" key="8">
    <source>
        <dbReference type="ARBA" id="ARBA00022741"/>
    </source>
</evidence>
<dbReference type="PRINTS" id="PR00344">
    <property type="entry name" value="BCTRLSENSOR"/>
</dbReference>
<dbReference type="Gene3D" id="3.30.450.20">
    <property type="entry name" value="PAS domain"/>
    <property type="match status" value="2"/>
</dbReference>
<evidence type="ECO:0000256" key="14">
    <source>
        <dbReference type="SAM" id="Phobius"/>
    </source>
</evidence>
<evidence type="ECO:0000256" key="13">
    <source>
        <dbReference type="ARBA" id="ARBA00023136"/>
    </source>
</evidence>
<keyword evidence="12" id="KW-0902">Two-component regulatory system</keyword>
<dbReference type="EC" id="2.7.13.3" evidence="3"/>
<dbReference type="CDD" id="cd18773">
    <property type="entry name" value="PDC1_HK_sensor"/>
    <property type="match status" value="1"/>
</dbReference>
<evidence type="ECO:0000256" key="11">
    <source>
        <dbReference type="ARBA" id="ARBA00022989"/>
    </source>
</evidence>
<dbReference type="InterPro" id="IPR003594">
    <property type="entry name" value="HATPase_dom"/>
</dbReference>
<dbReference type="GO" id="GO:0000155">
    <property type="term" value="F:phosphorelay sensor kinase activity"/>
    <property type="evidence" value="ECO:0007669"/>
    <property type="project" value="InterPro"/>
</dbReference>
<dbReference type="InterPro" id="IPR029151">
    <property type="entry name" value="Sensor-like_sf"/>
</dbReference>
<dbReference type="EMBL" id="FOBW01000005">
    <property type="protein sequence ID" value="SEM72884.1"/>
    <property type="molecule type" value="Genomic_DNA"/>
</dbReference>